<reference evidence="4" key="2">
    <citation type="submission" date="2021-09" db="EMBL/GenBank/DDBJ databases">
        <authorList>
            <person name="Jia N."/>
            <person name="Wang J."/>
            <person name="Shi W."/>
            <person name="Du L."/>
            <person name="Sun Y."/>
            <person name="Zhan W."/>
            <person name="Jiang J."/>
            <person name="Wang Q."/>
            <person name="Zhang B."/>
            <person name="Ji P."/>
            <person name="Sakyi L.B."/>
            <person name="Cui X."/>
            <person name="Yuan T."/>
            <person name="Jiang B."/>
            <person name="Yang W."/>
            <person name="Lam T.T.-Y."/>
            <person name="Chang Q."/>
            <person name="Ding S."/>
            <person name="Wang X."/>
            <person name="Zhu J."/>
            <person name="Ruan X."/>
            <person name="Zhao L."/>
            <person name="Wei J."/>
            <person name="Que T."/>
            <person name="Du C."/>
            <person name="Cheng J."/>
            <person name="Dai P."/>
            <person name="Han X."/>
            <person name="Huang E."/>
            <person name="Gao Y."/>
            <person name="Liu J."/>
            <person name="Shao H."/>
            <person name="Ye R."/>
            <person name="Li L."/>
            <person name="Wei W."/>
            <person name="Wang X."/>
            <person name="Wang C."/>
            <person name="Huo Q."/>
            <person name="Li W."/>
            <person name="Guo W."/>
            <person name="Chen H."/>
            <person name="Chen S."/>
            <person name="Zhou L."/>
            <person name="Zhou L."/>
            <person name="Ni X."/>
            <person name="Tian J."/>
            <person name="Zhou Y."/>
            <person name="Sheng Y."/>
            <person name="Liu T."/>
            <person name="Pan Y."/>
            <person name="Xia L."/>
            <person name="Li J."/>
            <person name="Zhao F."/>
            <person name="Cao W."/>
        </authorList>
    </citation>
    <scope>NUCLEOTIDE SEQUENCE</scope>
    <source>
        <strain evidence="4">Rmic-2018</strain>
        <tissue evidence="4">Larvae</tissue>
    </source>
</reference>
<feature type="domain" description="PiggyBac transposable element-derived protein" evidence="3">
    <location>
        <begin position="141"/>
        <end position="255"/>
    </location>
</feature>
<evidence type="ECO:0000313" key="5">
    <source>
        <dbReference type="Proteomes" id="UP000821866"/>
    </source>
</evidence>
<name>A0A9J6DUA5_RHIMP</name>
<dbReference type="PANTHER" id="PTHR46599:SF3">
    <property type="entry name" value="PIGGYBAC TRANSPOSABLE ELEMENT-DERIVED PROTEIN 4"/>
    <property type="match status" value="1"/>
</dbReference>
<dbReference type="EMBL" id="JABSTU010000007">
    <property type="protein sequence ID" value="KAH8025542.1"/>
    <property type="molecule type" value="Genomic_DNA"/>
</dbReference>
<dbReference type="AlphaFoldDB" id="A0A9J6DUA5"/>
<evidence type="ECO:0000256" key="1">
    <source>
        <dbReference type="SAM" id="Coils"/>
    </source>
</evidence>
<feature type="compositionally biased region" description="Polar residues" evidence="2">
    <location>
        <begin position="52"/>
        <end position="61"/>
    </location>
</feature>
<dbReference type="Gene3D" id="1.20.5.500">
    <property type="entry name" value="Single helix bin"/>
    <property type="match status" value="1"/>
</dbReference>
<reference evidence="4" key="1">
    <citation type="journal article" date="2020" name="Cell">
        <title>Large-Scale Comparative Analyses of Tick Genomes Elucidate Their Genetic Diversity and Vector Capacities.</title>
        <authorList>
            <consortium name="Tick Genome and Microbiome Consortium (TIGMIC)"/>
            <person name="Jia N."/>
            <person name="Wang J."/>
            <person name="Shi W."/>
            <person name="Du L."/>
            <person name="Sun Y."/>
            <person name="Zhan W."/>
            <person name="Jiang J.F."/>
            <person name="Wang Q."/>
            <person name="Zhang B."/>
            <person name="Ji P."/>
            <person name="Bell-Sakyi L."/>
            <person name="Cui X.M."/>
            <person name="Yuan T.T."/>
            <person name="Jiang B.G."/>
            <person name="Yang W.F."/>
            <person name="Lam T.T."/>
            <person name="Chang Q.C."/>
            <person name="Ding S.J."/>
            <person name="Wang X.J."/>
            <person name="Zhu J.G."/>
            <person name="Ruan X.D."/>
            <person name="Zhao L."/>
            <person name="Wei J.T."/>
            <person name="Ye R.Z."/>
            <person name="Que T.C."/>
            <person name="Du C.H."/>
            <person name="Zhou Y.H."/>
            <person name="Cheng J.X."/>
            <person name="Dai P.F."/>
            <person name="Guo W.B."/>
            <person name="Han X.H."/>
            <person name="Huang E.J."/>
            <person name="Li L.F."/>
            <person name="Wei W."/>
            <person name="Gao Y.C."/>
            <person name="Liu J.Z."/>
            <person name="Shao H.Z."/>
            <person name="Wang X."/>
            <person name="Wang C.C."/>
            <person name="Yang T.C."/>
            <person name="Huo Q.B."/>
            <person name="Li W."/>
            <person name="Chen H.Y."/>
            <person name="Chen S.E."/>
            <person name="Zhou L.G."/>
            <person name="Ni X.B."/>
            <person name="Tian J.H."/>
            <person name="Sheng Y."/>
            <person name="Liu T."/>
            <person name="Pan Y.S."/>
            <person name="Xia L.Y."/>
            <person name="Li J."/>
            <person name="Zhao F."/>
            <person name="Cao W.C."/>
        </authorList>
    </citation>
    <scope>NUCLEOTIDE SEQUENCE</scope>
    <source>
        <strain evidence="4">Rmic-2018</strain>
    </source>
</reference>
<feature type="compositionally biased region" description="Acidic residues" evidence="2">
    <location>
        <begin position="35"/>
        <end position="51"/>
    </location>
</feature>
<evidence type="ECO:0000256" key="2">
    <source>
        <dbReference type="SAM" id="MobiDB-lite"/>
    </source>
</evidence>
<dbReference type="Pfam" id="PF13843">
    <property type="entry name" value="DDE_Tnp_1_7"/>
    <property type="match status" value="1"/>
</dbReference>
<dbReference type="PANTHER" id="PTHR46599">
    <property type="entry name" value="PIGGYBAC TRANSPOSABLE ELEMENT-DERIVED PROTEIN 4"/>
    <property type="match status" value="1"/>
</dbReference>
<dbReference type="SUPFAM" id="SSF64602">
    <property type="entry name" value="F1 ATPase inhibitor, IF1, C-terminal domain"/>
    <property type="match status" value="1"/>
</dbReference>
<evidence type="ECO:0000259" key="3">
    <source>
        <dbReference type="Pfam" id="PF13843"/>
    </source>
</evidence>
<feature type="region of interest" description="Disordered" evidence="2">
    <location>
        <begin position="1"/>
        <end position="67"/>
    </location>
</feature>
<keyword evidence="5" id="KW-1185">Reference proteome</keyword>
<accession>A0A9J6DUA5</accession>
<sequence>MASSSRIDAPKRRRVSRESSASTVDFEDAISSSESGEDVDSSDFSTDDEDASSQSATSDRVSTFHGHDSLPASVKRAQFLPRRNPGVKVGDALRSDARRFVRVVDFFQLFFTTQAISMICDFTNKYAWMHILERGRRTRKETIMPRSRFFAFLAFLSVMDPEQTDPLYDGKLHRIANLLQHINDVSSQLFQPYRNMCVAERMVKSKGRSGIRQYMRDKGVKWGYKLWVLADSRTGYTVQFGVYIGKREAPSSKQAQQIEVLKGHIEDEIKQHEKLIKQHQDEIERHKKKIRDLKEH</sequence>
<dbReference type="Proteomes" id="UP000821866">
    <property type="component" value="Unassembled WGS sequence"/>
</dbReference>
<dbReference type="VEuPathDB" id="VectorBase:LOC119172817"/>
<comment type="caution">
    <text evidence="4">The sequence shown here is derived from an EMBL/GenBank/DDBJ whole genome shotgun (WGS) entry which is preliminary data.</text>
</comment>
<dbReference type="InterPro" id="IPR029526">
    <property type="entry name" value="PGBD"/>
</dbReference>
<proteinExistence type="predicted"/>
<protein>
    <recommendedName>
        <fullName evidence="3">PiggyBac transposable element-derived protein domain-containing protein</fullName>
    </recommendedName>
</protein>
<keyword evidence="1" id="KW-0175">Coiled coil</keyword>
<organism evidence="4 5">
    <name type="scientific">Rhipicephalus microplus</name>
    <name type="common">Cattle tick</name>
    <name type="synonym">Boophilus microplus</name>
    <dbReference type="NCBI Taxonomy" id="6941"/>
    <lineage>
        <taxon>Eukaryota</taxon>
        <taxon>Metazoa</taxon>
        <taxon>Ecdysozoa</taxon>
        <taxon>Arthropoda</taxon>
        <taxon>Chelicerata</taxon>
        <taxon>Arachnida</taxon>
        <taxon>Acari</taxon>
        <taxon>Parasitiformes</taxon>
        <taxon>Ixodida</taxon>
        <taxon>Ixodoidea</taxon>
        <taxon>Ixodidae</taxon>
        <taxon>Rhipicephalinae</taxon>
        <taxon>Rhipicephalus</taxon>
        <taxon>Boophilus</taxon>
    </lineage>
</organism>
<gene>
    <name evidence="4" type="ORF">HPB51_009482</name>
</gene>
<feature type="coiled-coil region" evidence="1">
    <location>
        <begin position="262"/>
        <end position="296"/>
    </location>
</feature>
<evidence type="ECO:0000313" key="4">
    <source>
        <dbReference type="EMBL" id="KAH8025542.1"/>
    </source>
</evidence>